<name>A0AAV2LHX0_KNICA</name>
<organism evidence="3 4">
    <name type="scientific">Knipowitschia caucasica</name>
    <name type="common">Caucasian dwarf goby</name>
    <name type="synonym">Pomatoschistus caucasicus</name>
    <dbReference type="NCBI Taxonomy" id="637954"/>
    <lineage>
        <taxon>Eukaryota</taxon>
        <taxon>Metazoa</taxon>
        <taxon>Chordata</taxon>
        <taxon>Craniata</taxon>
        <taxon>Vertebrata</taxon>
        <taxon>Euteleostomi</taxon>
        <taxon>Actinopterygii</taxon>
        <taxon>Neopterygii</taxon>
        <taxon>Teleostei</taxon>
        <taxon>Neoteleostei</taxon>
        <taxon>Acanthomorphata</taxon>
        <taxon>Gobiaria</taxon>
        <taxon>Gobiiformes</taxon>
        <taxon>Gobioidei</taxon>
        <taxon>Gobiidae</taxon>
        <taxon>Gobiinae</taxon>
        <taxon>Knipowitschia</taxon>
    </lineage>
</organism>
<feature type="compositionally biased region" description="Polar residues" evidence="2">
    <location>
        <begin position="19"/>
        <end position="30"/>
    </location>
</feature>
<sequence length="204" mass="23325">MESDSCDESDSGVSADFSPGSTLESGGSSTRVHKETPIEREIRRAVEREHSLRRSRGLPNQPTAPEYVEIPLRKAVFFSPTLLPTKTERCQDKDKLFAGKKMQQDIHEEAKREQDLSVVKVEQDIREAQERERELRKQRMDLYETQTYLTQAKTGLQPAQLVIQRESLACGLLLQPRRLNKYKFNMAQGLLDRRPLLSNAGNQA</sequence>
<feature type="region of interest" description="Disordered" evidence="2">
    <location>
        <begin position="1"/>
        <end position="65"/>
    </location>
</feature>
<dbReference type="EMBL" id="OZ035825">
    <property type="protein sequence ID" value="CAL1601604.1"/>
    <property type="molecule type" value="Genomic_DNA"/>
</dbReference>
<feature type="compositionally biased region" description="Acidic residues" evidence="2">
    <location>
        <begin position="1"/>
        <end position="10"/>
    </location>
</feature>
<accession>A0AAV2LHX0</accession>
<feature type="compositionally biased region" description="Basic and acidic residues" evidence="2">
    <location>
        <begin position="32"/>
        <end position="52"/>
    </location>
</feature>
<evidence type="ECO:0000256" key="2">
    <source>
        <dbReference type="SAM" id="MobiDB-lite"/>
    </source>
</evidence>
<evidence type="ECO:0000256" key="1">
    <source>
        <dbReference type="SAM" id="Coils"/>
    </source>
</evidence>
<proteinExistence type="predicted"/>
<keyword evidence="4" id="KW-1185">Reference proteome</keyword>
<dbReference type="AlphaFoldDB" id="A0AAV2LHX0"/>
<dbReference type="PANTHER" id="PTHR18839">
    <property type="entry name" value="MITOTIC INTERACTOR AND SUBSTRATE OF PLK1 MISP FAMILY MEMBER"/>
    <property type="match status" value="1"/>
</dbReference>
<protein>
    <submittedName>
        <fullName evidence="3">Uncharacterized protein</fullName>
    </submittedName>
</protein>
<evidence type="ECO:0000313" key="4">
    <source>
        <dbReference type="Proteomes" id="UP001497482"/>
    </source>
</evidence>
<keyword evidence="1" id="KW-0175">Coiled coil</keyword>
<dbReference type="PANTHER" id="PTHR18839:SF0">
    <property type="entry name" value="MITOTIC INTERACTOR AND SUBSTRATE OF PLK1 ISOFORM X1-RELATED"/>
    <property type="match status" value="1"/>
</dbReference>
<dbReference type="InterPro" id="IPR042779">
    <property type="entry name" value="MISP/MISP3-like"/>
</dbReference>
<reference evidence="3 4" key="1">
    <citation type="submission" date="2024-04" db="EMBL/GenBank/DDBJ databases">
        <authorList>
            <person name="Waldvogel A.-M."/>
            <person name="Schoenle A."/>
        </authorList>
    </citation>
    <scope>NUCLEOTIDE SEQUENCE [LARGE SCALE GENOMIC DNA]</scope>
</reference>
<dbReference type="Proteomes" id="UP001497482">
    <property type="component" value="Chromosome 3"/>
</dbReference>
<feature type="coiled-coil region" evidence="1">
    <location>
        <begin position="111"/>
        <end position="145"/>
    </location>
</feature>
<gene>
    <name evidence="3" type="ORF">KC01_LOCUS29533</name>
</gene>
<evidence type="ECO:0000313" key="3">
    <source>
        <dbReference type="EMBL" id="CAL1601604.1"/>
    </source>
</evidence>